<dbReference type="EMBL" id="JAPWGL010000007">
    <property type="protein sequence ID" value="MCZ4225490.1"/>
    <property type="molecule type" value="Genomic_DNA"/>
</dbReference>
<evidence type="ECO:0000313" key="3">
    <source>
        <dbReference type="Proteomes" id="UP001144341"/>
    </source>
</evidence>
<dbReference type="InterPro" id="IPR037401">
    <property type="entry name" value="SnoaL-like"/>
</dbReference>
<reference evidence="2" key="1">
    <citation type="submission" date="2022-12" db="EMBL/GenBank/DDBJ databases">
        <title>Genome sequence of SJ11.</title>
        <authorList>
            <person name="Woo H."/>
        </authorList>
    </citation>
    <scope>NUCLEOTIDE SEQUENCE</scope>
    <source>
        <strain evidence="2">SJ11</strain>
    </source>
</reference>
<proteinExistence type="predicted"/>
<name>A0ABT4L338_9SPHI</name>
<dbReference type="RefSeq" id="WP_269417147.1">
    <property type="nucleotide sequence ID" value="NZ_JAPWGL010000007.1"/>
</dbReference>
<feature type="domain" description="SnoaL-like" evidence="1">
    <location>
        <begin position="11"/>
        <end position="98"/>
    </location>
</feature>
<accession>A0ABT4L338</accession>
<evidence type="ECO:0000313" key="2">
    <source>
        <dbReference type="EMBL" id="MCZ4225490.1"/>
    </source>
</evidence>
<dbReference type="Gene3D" id="3.10.450.50">
    <property type="match status" value="1"/>
</dbReference>
<dbReference type="Proteomes" id="UP001144341">
    <property type="component" value="Unassembled WGS sequence"/>
</dbReference>
<protein>
    <submittedName>
        <fullName evidence="2">Nuclear transport factor 2 family protein</fullName>
    </submittedName>
</protein>
<dbReference type="InterPro" id="IPR032710">
    <property type="entry name" value="NTF2-like_dom_sf"/>
</dbReference>
<dbReference type="Pfam" id="PF12680">
    <property type="entry name" value="SnoaL_2"/>
    <property type="match status" value="1"/>
</dbReference>
<evidence type="ECO:0000259" key="1">
    <source>
        <dbReference type="Pfam" id="PF12680"/>
    </source>
</evidence>
<organism evidence="2 3">
    <name type="scientific">Pedobacter rhodius</name>
    <dbReference type="NCBI Taxonomy" id="3004098"/>
    <lineage>
        <taxon>Bacteria</taxon>
        <taxon>Pseudomonadati</taxon>
        <taxon>Bacteroidota</taxon>
        <taxon>Sphingobacteriia</taxon>
        <taxon>Sphingobacteriales</taxon>
        <taxon>Sphingobacteriaceae</taxon>
        <taxon>Pedobacter</taxon>
    </lineage>
</organism>
<gene>
    <name evidence="2" type="ORF">O0931_19405</name>
</gene>
<dbReference type="SUPFAM" id="SSF54427">
    <property type="entry name" value="NTF2-like"/>
    <property type="match status" value="1"/>
</dbReference>
<keyword evidence="3" id="KW-1185">Reference proteome</keyword>
<comment type="caution">
    <text evidence="2">The sequence shown here is derived from an EMBL/GenBank/DDBJ whole genome shotgun (WGS) entry which is preliminary data.</text>
</comment>
<sequence length="117" mass="13542">MMSAKEILKLWVEAFNRADIEVLINLYAENAINHQVANAPVEGRNVIKKMFEAEFANAEMVCKPINIFEDGDWAIMEWQDPKGFSGCGFFQVKEGKIILQRGYWDKLSFHKLYEIPL</sequence>